<feature type="domain" description="Glycosyl transferase family 1" evidence="3">
    <location>
        <begin position="178"/>
        <end position="335"/>
    </location>
</feature>
<dbReference type="AlphaFoldDB" id="A0A2N5GIE6"/>
<dbReference type="OrthoDB" id="9797829at2"/>
<feature type="domain" description="Glycosyltransferase subfamily 4-like N-terminal" evidence="4">
    <location>
        <begin position="42"/>
        <end position="157"/>
    </location>
</feature>
<dbReference type="InterPro" id="IPR001296">
    <property type="entry name" value="Glyco_trans_1"/>
</dbReference>
<sequence length="359" mass="40955">MKIGFDMAFALTPANNRGVGVYTRQLIKAIQPLSKDYSYYYFRPNSSNTEDLSRQLKAFISQNNIELYHINSTFDYYNSHALQRNWFGNARLAVTLYDIIPLLFENQYLPLPHMKKHYMQNIEFVKSCDMIFVISDTTRKDAVEKLNIKPEKIKVIYGALCEHFSDESILSATTWNGSTKPYILYVGGCDYRKNLDRLIAAFAKVNHRLKSKFQLIIAGNIPEDQRFFIKLNIKKANVTDDVLFTGFVSNEELIQLYKGSELFAFPSLYEGFGLPVLEAMACGVPVLTSNSSALKEIAGEAAYLINPKSIDDIAQGMEHLLTNAEIRNTLVNRGFERVQQFQWTNVAKLVLEGYQQLLG</sequence>
<dbReference type="InterPro" id="IPR028098">
    <property type="entry name" value="Glyco_trans_4-like_N"/>
</dbReference>
<accession>A0A2N5GIE6</accession>
<dbReference type="Proteomes" id="UP000235114">
    <property type="component" value="Unassembled WGS sequence"/>
</dbReference>
<protein>
    <recommendedName>
        <fullName evidence="9">Glycosyltransferase family 1 protein</fullName>
    </recommendedName>
</protein>
<evidence type="ECO:0000256" key="1">
    <source>
        <dbReference type="ARBA" id="ARBA00009481"/>
    </source>
</evidence>
<dbReference type="PANTHER" id="PTHR46401:SF2">
    <property type="entry name" value="GLYCOSYLTRANSFERASE WBBK-RELATED"/>
    <property type="match status" value="1"/>
</dbReference>
<dbReference type="FunFam" id="3.40.50.2000:FF:000119">
    <property type="entry name" value="Glycosyl transferase group 1"/>
    <property type="match status" value="1"/>
</dbReference>
<reference evidence="5 7" key="1">
    <citation type="submission" date="2017-11" db="EMBL/GenBank/DDBJ databases">
        <title>Comparitive Functional Genomics of Dry Heat Resistant strains isolated from the Viking Spacecraft.</title>
        <authorList>
            <person name="Seuylemezian A."/>
            <person name="Cooper K."/>
            <person name="Vaishampayan P."/>
        </authorList>
    </citation>
    <scope>NUCLEOTIDE SEQUENCE [LARGE SCALE GENOMIC DNA]</scope>
    <source>
        <strain evidence="5 7">M4.6</strain>
    </source>
</reference>
<dbReference type="CDD" id="cd03809">
    <property type="entry name" value="GT4_MtfB-like"/>
    <property type="match status" value="1"/>
</dbReference>
<dbReference type="EMBL" id="PGVD01000022">
    <property type="protein sequence ID" value="PLR98367.1"/>
    <property type="molecule type" value="Genomic_DNA"/>
</dbReference>
<organism evidence="5 7">
    <name type="scientific">Bacillus canaveralius</name>
    <dbReference type="NCBI Taxonomy" id="1403243"/>
    <lineage>
        <taxon>Bacteria</taxon>
        <taxon>Bacillati</taxon>
        <taxon>Bacillota</taxon>
        <taxon>Bacilli</taxon>
        <taxon>Bacillales</taxon>
        <taxon>Bacillaceae</taxon>
        <taxon>Bacillus</taxon>
    </lineage>
</organism>
<evidence type="ECO:0000313" key="5">
    <source>
        <dbReference type="EMBL" id="PLR80755.1"/>
    </source>
</evidence>
<evidence type="ECO:0008006" key="9">
    <source>
        <dbReference type="Google" id="ProtNLM"/>
    </source>
</evidence>
<gene>
    <name evidence="5" type="ORF">CU635_17030</name>
    <name evidence="6" type="ORF">CVD25_08340</name>
</gene>
<comment type="caution">
    <text evidence="5">The sequence shown here is derived from an EMBL/GenBank/DDBJ whole genome shotgun (WGS) entry which is preliminary data.</text>
</comment>
<dbReference type="Pfam" id="PF13439">
    <property type="entry name" value="Glyco_transf_4"/>
    <property type="match status" value="1"/>
</dbReference>
<evidence type="ECO:0000313" key="8">
    <source>
        <dbReference type="Proteomes" id="UP000235114"/>
    </source>
</evidence>
<comment type="similarity">
    <text evidence="1">Belongs to the glycosyltransferase group 1 family. Glycosyltransferase 4 subfamily.</text>
</comment>
<dbReference type="PANTHER" id="PTHR46401">
    <property type="entry name" value="GLYCOSYLTRANSFERASE WBBK-RELATED"/>
    <property type="match status" value="1"/>
</dbReference>
<evidence type="ECO:0000259" key="4">
    <source>
        <dbReference type="Pfam" id="PF13439"/>
    </source>
</evidence>
<reference evidence="6 8" key="2">
    <citation type="submission" date="2017-12" db="EMBL/GenBank/DDBJ databases">
        <title>Comparative Functional Genomics of Dry Heat Resistant strains isolated from the Viking Spacecraft.</title>
        <authorList>
            <person name="Seuylemezian A."/>
            <person name="Cooper K."/>
            <person name="Vaishampayan P."/>
        </authorList>
    </citation>
    <scope>NUCLEOTIDE SEQUENCE [LARGE SCALE GENOMIC DNA]</scope>
    <source>
        <strain evidence="6 8">ATCC 29669</strain>
    </source>
</reference>
<keyword evidence="8" id="KW-1185">Reference proteome</keyword>
<evidence type="ECO:0000256" key="2">
    <source>
        <dbReference type="ARBA" id="ARBA00022679"/>
    </source>
</evidence>
<dbReference type="RefSeq" id="WP_101578582.1">
    <property type="nucleotide sequence ID" value="NZ_PGVA01000044.1"/>
</dbReference>
<dbReference type="Gene3D" id="3.40.50.2000">
    <property type="entry name" value="Glycogen Phosphorylase B"/>
    <property type="match status" value="2"/>
</dbReference>
<dbReference type="Proteomes" id="UP000234951">
    <property type="component" value="Unassembled WGS sequence"/>
</dbReference>
<dbReference type="Pfam" id="PF00534">
    <property type="entry name" value="Glycos_transf_1"/>
    <property type="match status" value="1"/>
</dbReference>
<proteinExistence type="inferred from homology"/>
<name>A0A2N5GIE6_9BACI</name>
<dbReference type="SUPFAM" id="SSF53756">
    <property type="entry name" value="UDP-Glycosyltransferase/glycogen phosphorylase"/>
    <property type="match status" value="1"/>
</dbReference>
<keyword evidence="2" id="KW-0808">Transferase</keyword>
<evidence type="ECO:0000313" key="7">
    <source>
        <dbReference type="Proteomes" id="UP000234951"/>
    </source>
</evidence>
<dbReference type="GO" id="GO:0009103">
    <property type="term" value="P:lipopolysaccharide biosynthetic process"/>
    <property type="evidence" value="ECO:0007669"/>
    <property type="project" value="TreeGrafter"/>
</dbReference>
<evidence type="ECO:0000259" key="3">
    <source>
        <dbReference type="Pfam" id="PF00534"/>
    </source>
</evidence>
<dbReference type="GO" id="GO:0016757">
    <property type="term" value="F:glycosyltransferase activity"/>
    <property type="evidence" value="ECO:0007669"/>
    <property type="project" value="InterPro"/>
</dbReference>
<dbReference type="EMBL" id="PGVA01000044">
    <property type="protein sequence ID" value="PLR80755.1"/>
    <property type="molecule type" value="Genomic_DNA"/>
</dbReference>
<evidence type="ECO:0000313" key="6">
    <source>
        <dbReference type="EMBL" id="PLR98367.1"/>
    </source>
</evidence>